<dbReference type="EMBL" id="JANPWB010000008">
    <property type="protein sequence ID" value="KAJ1165122.1"/>
    <property type="molecule type" value="Genomic_DNA"/>
</dbReference>
<organism evidence="1 2">
    <name type="scientific">Pleurodeles waltl</name>
    <name type="common">Iberian ribbed newt</name>
    <dbReference type="NCBI Taxonomy" id="8319"/>
    <lineage>
        <taxon>Eukaryota</taxon>
        <taxon>Metazoa</taxon>
        <taxon>Chordata</taxon>
        <taxon>Craniata</taxon>
        <taxon>Vertebrata</taxon>
        <taxon>Euteleostomi</taxon>
        <taxon>Amphibia</taxon>
        <taxon>Batrachia</taxon>
        <taxon>Caudata</taxon>
        <taxon>Salamandroidea</taxon>
        <taxon>Salamandridae</taxon>
        <taxon>Pleurodelinae</taxon>
        <taxon>Pleurodeles</taxon>
    </lineage>
</organism>
<protein>
    <submittedName>
        <fullName evidence="1">Uncharacterized protein</fullName>
    </submittedName>
</protein>
<proteinExistence type="predicted"/>
<dbReference type="AlphaFoldDB" id="A0AAV7SM84"/>
<comment type="caution">
    <text evidence="1">The sequence shown here is derived from an EMBL/GenBank/DDBJ whole genome shotgun (WGS) entry which is preliminary data.</text>
</comment>
<dbReference type="Proteomes" id="UP001066276">
    <property type="component" value="Chromosome 4_2"/>
</dbReference>
<gene>
    <name evidence="1" type="ORF">NDU88_005551</name>
</gene>
<evidence type="ECO:0000313" key="1">
    <source>
        <dbReference type="EMBL" id="KAJ1165122.1"/>
    </source>
</evidence>
<reference evidence="1" key="1">
    <citation type="journal article" date="2022" name="bioRxiv">
        <title>Sequencing and chromosome-scale assembly of the giantPleurodeles waltlgenome.</title>
        <authorList>
            <person name="Brown T."/>
            <person name="Elewa A."/>
            <person name="Iarovenko S."/>
            <person name="Subramanian E."/>
            <person name="Araus A.J."/>
            <person name="Petzold A."/>
            <person name="Susuki M."/>
            <person name="Suzuki K.-i.T."/>
            <person name="Hayashi T."/>
            <person name="Toyoda A."/>
            <person name="Oliveira C."/>
            <person name="Osipova E."/>
            <person name="Leigh N.D."/>
            <person name="Simon A."/>
            <person name="Yun M.H."/>
        </authorList>
    </citation>
    <scope>NUCLEOTIDE SEQUENCE</scope>
    <source>
        <strain evidence="1">20211129_DDA</strain>
        <tissue evidence="1">Liver</tissue>
    </source>
</reference>
<evidence type="ECO:0000313" key="2">
    <source>
        <dbReference type="Proteomes" id="UP001066276"/>
    </source>
</evidence>
<sequence length="131" mass="13523">MCRCLFSAGVASQDSVATGGWCSRASIARRDVDHLPANGARPFDGSDDQAPGAGKVASSCCTRVRVRAPCFGMVLCPALVARVNRPSIVPPEQNRAYTGCSVHRTAASAAPTLLNSLGLTPALVPSEGNKV</sequence>
<keyword evidence="2" id="KW-1185">Reference proteome</keyword>
<name>A0AAV7SM84_PLEWA</name>
<accession>A0AAV7SM84</accession>